<dbReference type="Proteomes" id="UP000033400">
    <property type="component" value="Unassembled WGS sequence"/>
</dbReference>
<dbReference type="OrthoDB" id="13610at2"/>
<dbReference type="AlphaFoldDB" id="A0A0F4V5M5"/>
<reference evidence="2 3" key="1">
    <citation type="submission" date="2015-03" db="EMBL/GenBank/DDBJ databases">
        <title>Comparative genomics of Pseudomonas insights into diversity of traits involved in vanlence and defense.</title>
        <authorList>
            <person name="Qin Y."/>
        </authorList>
    </citation>
    <scope>NUCLEOTIDE SEQUENCE [LARGE SCALE GENOMIC DNA]</scope>
    <source>
        <strain evidence="2 3">H24</strain>
    </source>
</reference>
<evidence type="ECO:0000259" key="1">
    <source>
        <dbReference type="Pfam" id="PF12680"/>
    </source>
</evidence>
<dbReference type="InterPro" id="IPR037401">
    <property type="entry name" value="SnoaL-like"/>
</dbReference>
<sequence length="135" mass="15760">MATASNLKDIFDRWERVWHEGEYDLIPQCMAQAYIRHDELGDRTVTPEDYVKEIAKAREARPNTRFVIYEHSFVGDRAWFRFNLKWTDPSTGGTQTRAGIQLYRIEADKLAETWLTLLPLGSAWPDTVAQDHWTS</sequence>
<accession>A0A0F4V5M5</accession>
<evidence type="ECO:0000313" key="2">
    <source>
        <dbReference type="EMBL" id="KJZ64153.1"/>
    </source>
</evidence>
<protein>
    <recommendedName>
        <fullName evidence="1">SnoaL-like domain-containing protein</fullName>
    </recommendedName>
</protein>
<feature type="domain" description="SnoaL-like" evidence="1">
    <location>
        <begin position="12"/>
        <end position="112"/>
    </location>
</feature>
<comment type="caution">
    <text evidence="2">The sequence shown here is derived from an EMBL/GenBank/DDBJ whole genome shotgun (WGS) entry which is preliminary data.</text>
</comment>
<dbReference type="PATRIC" id="fig|294.133.peg.3569"/>
<dbReference type="Pfam" id="PF12680">
    <property type="entry name" value="SnoaL_2"/>
    <property type="match status" value="1"/>
</dbReference>
<gene>
    <name evidence="2" type="ORF">VD17_19155</name>
</gene>
<evidence type="ECO:0000313" key="3">
    <source>
        <dbReference type="Proteomes" id="UP000033400"/>
    </source>
</evidence>
<organism evidence="2 3">
    <name type="scientific">Pseudomonas fluorescens</name>
    <dbReference type="NCBI Taxonomy" id="294"/>
    <lineage>
        <taxon>Bacteria</taxon>
        <taxon>Pseudomonadati</taxon>
        <taxon>Pseudomonadota</taxon>
        <taxon>Gammaproteobacteria</taxon>
        <taxon>Pseudomonadales</taxon>
        <taxon>Pseudomonadaceae</taxon>
        <taxon>Pseudomonas</taxon>
    </lineage>
</organism>
<dbReference type="RefSeq" id="WP_046055162.1">
    <property type="nucleotide sequence ID" value="NZ_LACH01000043.1"/>
</dbReference>
<proteinExistence type="predicted"/>
<name>A0A0F4V5M5_PSEFL</name>
<dbReference type="SUPFAM" id="SSF54427">
    <property type="entry name" value="NTF2-like"/>
    <property type="match status" value="1"/>
</dbReference>
<dbReference type="Gene3D" id="3.10.450.50">
    <property type="match status" value="1"/>
</dbReference>
<dbReference type="EMBL" id="LACH01000043">
    <property type="protein sequence ID" value="KJZ64153.1"/>
    <property type="molecule type" value="Genomic_DNA"/>
</dbReference>
<dbReference type="InterPro" id="IPR032710">
    <property type="entry name" value="NTF2-like_dom_sf"/>
</dbReference>